<evidence type="ECO:0000313" key="4">
    <source>
        <dbReference type="Proteomes" id="UP000663845"/>
    </source>
</evidence>
<comment type="caution">
    <text evidence="3">The sequence shown here is derived from an EMBL/GenBank/DDBJ whole genome shotgun (WGS) entry which is preliminary data.</text>
</comment>
<feature type="transmembrane region" description="Helical" evidence="1">
    <location>
        <begin position="233"/>
        <end position="256"/>
    </location>
</feature>
<feature type="signal peptide" evidence="2">
    <location>
        <begin position="1"/>
        <end position="19"/>
    </location>
</feature>
<organism evidence="3 4">
    <name type="scientific">Adineta steineri</name>
    <dbReference type="NCBI Taxonomy" id="433720"/>
    <lineage>
        <taxon>Eukaryota</taxon>
        <taxon>Metazoa</taxon>
        <taxon>Spiralia</taxon>
        <taxon>Gnathifera</taxon>
        <taxon>Rotifera</taxon>
        <taxon>Eurotatoria</taxon>
        <taxon>Bdelloidea</taxon>
        <taxon>Adinetida</taxon>
        <taxon>Adinetidae</taxon>
        <taxon>Adineta</taxon>
    </lineage>
</organism>
<keyword evidence="1" id="KW-0472">Membrane</keyword>
<keyword evidence="2" id="KW-0732">Signal</keyword>
<proteinExistence type="predicted"/>
<sequence length="314" mass="36150">MRLYFLLLFILYATYPCPSYSVFSIQQTLTILCDQFPLISYDNNTNLQCARLRRDENIPIATNDLDRPSQIILFTIIDQPSLQSSPVNIILNFNQSLNLPSSITEIRLGLLVTNSNFIINNATTQVFTPYNIPVFQWQASDTNTYNLTDVLQLENGDYITDKSLCKWNLNQWNRLFNGNSFSNISYVYFLKTTDSQLSFTLINTTNKSSSLSIPSPYLDILYCVPYKLGTTEIVLLVCFGLIFITVVIILSISHYLKSGDDNQATRRLQDYYHRNGEDNYLRKQFKDIRHRGNISALPSEHDDQVPIDGEIFEH</sequence>
<evidence type="ECO:0000256" key="2">
    <source>
        <dbReference type="SAM" id="SignalP"/>
    </source>
</evidence>
<keyword evidence="1" id="KW-0812">Transmembrane</keyword>
<dbReference type="AlphaFoldDB" id="A0A813PI57"/>
<feature type="chain" id="PRO_5032651900" evidence="2">
    <location>
        <begin position="20"/>
        <end position="314"/>
    </location>
</feature>
<accession>A0A813PI57</accession>
<dbReference type="Proteomes" id="UP000663845">
    <property type="component" value="Unassembled WGS sequence"/>
</dbReference>
<name>A0A813PI57_9BILA</name>
<protein>
    <submittedName>
        <fullName evidence="3">Uncharacterized protein</fullName>
    </submittedName>
</protein>
<gene>
    <name evidence="3" type="ORF">JYZ213_LOCUS2513</name>
</gene>
<evidence type="ECO:0000313" key="3">
    <source>
        <dbReference type="EMBL" id="CAF0751506.1"/>
    </source>
</evidence>
<reference evidence="3" key="1">
    <citation type="submission" date="2021-02" db="EMBL/GenBank/DDBJ databases">
        <authorList>
            <person name="Nowell W R."/>
        </authorList>
    </citation>
    <scope>NUCLEOTIDE SEQUENCE</scope>
</reference>
<evidence type="ECO:0000256" key="1">
    <source>
        <dbReference type="SAM" id="Phobius"/>
    </source>
</evidence>
<dbReference type="EMBL" id="CAJNOG010000013">
    <property type="protein sequence ID" value="CAF0751506.1"/>
    <property type="molecule type" value="Genomic_DNA"/>
</dbReference>
<keyword evidence="1" id="KW-1133">Transmembrane helix</keyword>